<protein>
    <submittedName>
        <fullName evidence="2">Uncharacterized protein</fullName>
    </submittedName>
</protein>
<organism evidence="2 3">
    <name type="scientific">Spinactinospora alkalitolerans</name>
    <dbReference type="NCBI Taxonomy" id="687207"/>
    <lineage>
        <taxon>Bacteria</taxon>
        <taxon>Bacillati</taxon>
        <taxon>Actinomycetota</taxon>
        <taxon>Actinomycetes</taxon>
        <taxon>Streptosporangiales</taxon>
        <taxon>Nocardiopsidaceae</taxon>
        <taxon>Spinactinospora</taxon>
    </lineage>
</organism>
<feature type="chain" id="PRO_5039015569" evidence="1">
    <location>
        <begin position="20"/>
        <end position="131"/>
    </location>
</feature>
<keyword evidence="1" id="KW-0732">Signal</keyword>
<accession>A0A852U430</accession>
<proteinExistence type="predicted"/>
<dbReference type="Proteomes" id="UP000589036">
    <property type="component" value="Unassembled WGS sequence"/>
</dbReference>
<reference evidence="2 3" key="1">
    <citation type="submission" date="2020-07" db="EMBL/GenBank/DDBJ databases">
        <title>Sequencing the genomes of 1000 actinobacteria strains.</title>
        <authorList>
            <person name="Klenk H.-P."/>
        </authorList>
    </citation>
    <scope>NUCLEOTIDE SEQUENCE [LARGE SCALE GENOMIC DNA]</scope>
    <source>
        <strain evidence="2 3">CXB654</strain>
    </source>
</reference>
<keyword evidence="3" id="KW-1185">Reference proteome</keyword>
<evidence type="ECO:0000313" key="3">
    <source>
        <dbReference type="Proteomes" id="UP000589036"/>
    </source>
</evidence>
<name>A0A852U430_9ACTN</name>
<evidence type="ECO:0000313" key="2">
    <source>
        <dbReference type="EMBL" id="NYE50949.1"/>
    </source>
</evidence>
<dbReference type="AlphaFoldDB" id="A0A852U430"/>
<sequence length="131" mass="14141">MSRVLFLLLLPVALLLAVASPRPPGAHRAAIAVPTSPAVAPCPAAPMKPPCRQARSLPRRIPDYCAFAAMALRNEARWEITYEHDSPAPCTARHRANGDVIATADPELLDELLRAYDPAPAARRYLDAVNA</sequence>
<comment type="caution">
    <text evidence="2">The sequence shown here is derived from an EMBL/GenBank/DDBJ whole genome shotgun (WGS) entry which is preliminary data.</text>
</comment>
<dbReference type="EMBL" id="JACCCC010000001">
    <property type="protein sequence ID" value="NYE50949.1"/>
    <property type="molecule type" value="Genomic_DNA"/>
</dbReference>
<evidence type="ECO:0000256" key="1">
    <source>
        <dbReference type="SAM" id="SignalP"/>
    </source>
</evidence>
<gene>
    <name evidence="2" type="ORF">HDA32_006069</name>
</gene>
<feature type="signal peptide" evidence="1">
    <location>
        <begin position="1"/>
        <end position="19"/>
    </location>
</feature>
<dbReference type="RefSeq" id="WP_179646351.1">
    <property type="nucleotide sequence ID" value="NZ_BAAAYY010000005.1"/>
</dbReference>